<dbReference type="SUPFAM" id="SSF52540">
    <property type="entry name" value="P-loop containing nucleoside triphosphate hydrolases"/>
    <property type="match status" value="2"/>
</dbReference>
<feature type="region of interest" description="Disordered" evidence="17">
    <location>
        <begin position="74"/>
        <end position="123"/>
    </location>
</feature>
<keyword evidence="10" id="KW-0418">Kinase</keyword>
<dbReference type="PROSITE" id="PS50893">
    <property type="entry name" value="ABC_TRANSPORTER_2"/>
    <property type="match status" value="2"/>
</dbReference>
<dbReference type="EC" id="2.7.11.12" evidence="3"/>
<feature type="domain" description="ABC transmembrane type-1" evidence="22">
    <location>
        <begin position="1774"/>
        <end position="2045"/>
    </location>
</feature>
<evidence type="ECO:0000313" key="25">
    <source>
        <dbReference type="Proteomes" id="UP000837857"/>
    </source>
</evidence>
<dbReference type="PROSITE" id="PS50011">
    <property type="entry name" value="PROTEIN_KINASE_DOM"/>
    <property type="match status" value="1"/>
</dbReference>
<sequence>MVLCPPFRWSSRGGFNLTNATTAESSPERRETISKLPEAIVDTAQTNDAISNGNGFIYKKSITLSVDPGISSKKSSYMSIQSGKSTGSKDSDSEETDDRKSSAGRKTISDLMQTDPEKRGRRKRGVIAPHAVVDTVRSSIDLQYEKFEKDDRAVAQIKSAIMANEFLKNLMDEERLKAVVEAMTPQEFPAGSLMIREGESGSHLYVSAHGQFEVLKGGQVVKNFGPGEAFGELAILYKAKRFASIRCITEAKVWMLERRVFQKIMVRSGRQEQEDNIRFLASVPLLREIHPIELAKISDFLKREFFSTGTAVVRQGDRGDKFYIIRGGTVAVTKRDGDGGEGGRLATVTALPPGVECLTLERGPFTELLGNLEELKNIRHAVPRASQQKKTSEVKSEYEFVELKDLEIVGTMGVGGFGRVELVQYKPQPSLTFALKCLKKVDMVQQQQQEHAYNEKNIMMLCNSPFICRLYRTFKDNKFIYFLMEPVLGGDVWTILQKQRYFPENIARFMAACVIEAFQYLHSKDIIYRDLKPENLMLDKNGYIKLVDFGFAKRISQNSKTWTFAGTPEYVAPEIVLNKGHDRAVDCWALGVFIHELLVGKPPFRAAGGDHMKTYTLILRGIDAIAFHPRVPKSAQMLIRKLCRAVPAERLGYLKNGIVDIKNHKWFLGFDWEGLRDRKLKAPLVQPVANDYDLSNFEKYPKDSQQHCFDVEPPHPLFQLKNYNGGGMRARRRHLYRIRPGRSAALPSPLLRHPSSRTDLLLYSSTIALARSSLARRTTAPILYLAIYWLLSATAAASILWRHFLSKASSNHVELYIQGLTTVLAFIMSIVDGVCFYDEVSKNNHGHQESSRKDNTSYKHNETHFYSKITFFWLNSLLYKGYWEMSQDENDFGNLPDDERSLNFYEKFKRIYHKRTQMSKLNNKKNSIWRCYVRTIWPNFYVAGVLKLFGDLIGVIPPLGLAVIVQYIEDPLKTFETESEVTMEELLKNAYIMLFVVTLALIIQAILSQNSTHLVTVEGTRLKTALQCMVYDKCMRLASWSSAELEIDEESPLLQAPEDTMPSQSGLLTNLISQDTYNIMSCVWVCHYIWAIPLKVAIILYLLYTKLGISAIIGTAASVILITPLQFYIGKKLSDNSKDISKCTDHRVSKMSEILQGMNVIKLYVWEDLFNEKILQLREVELRLLNKDSVYWGFLTFTTHASTILITVVTYTLLYFLDNGEGLTVVNVLAGLALFNQLAIPLLILPVTVLMVIQAMVSTKRIEDFLELPESSNISEERHIRRSPQEINTCDLVRNNADTVLNCNTFPDSKEIVDIECDDKFFEDNKPNCNDHDYLLRFKKAAFSWKMRDNTWLDVDDLDIPVGKLIMVVGSSGSGKSSFLSAMLGEMHLERGDVIWNGAYSACYAGQPPWLIEGSIRDNILMGQRWNPAEYARALRAAALRPDLQLLPDGDRTKLGRQGAPLSGGQRVRVCIARCVYSGARLLALDEPLGALDAALARHVVARGLLPAVRTGTTVIIATNRLELLHYADLVIAMEDGRVCDVGRPGSGVRPCSEGPGIGTLRRWARRAAEARAAVARAGAGPPGGSARERARLQRALSRNHFSRRDIEEDTVGISEPTGAHLLAEVPTRAGGSWRRTSTRPRPSLSRQFSSPPPAMHLHKWRRDVRRAVSADESDTNRPRVHRTLARWTPRTLHRLLSTESDTQTDEQSSEKEESATIDTTFVSVTSNGIETTTSNKSEHLILNKENLEDVISESSIWWVYAKACGWWGAMYWLAAAAAQALALAADWWLSDRAAKNSQTPLADGDLWVAVCAYVWWGVGGAAAAGAAQACCACAGAGARRAIHERLLRATLHAPPHRAQSTALHRFSADIAVVDRKLSTAVTRWAQLALLCAAAVLLNLIASIWTLLAFLPAFFCFLLLQNVYLQNARELQRFEASSAARVLSLGGQTSAGASTVRACRLQTSMRAAFLERLDHNHNALLLLNAANRWLGLTLDLVGAASVCVSLGAALAGGGSAAVAGLAGAYALLLPAYLAHLAKCRADLHQQLAALERLVADTNVPQEDYREDCPIPLGWQRNGKIEFENVTIRHHPDAPPVLRDINLTVNPGEKLAICGRSGSGKSTLLMSCAGATTISEGRVLVDGAESSRVPLRALRHRVLVLPQDGVLFSSTLRENLDPLAVHTDEEIWQCLTAVGLHEFVAAQSAGLECPVGGSRGSWWSGGRGARLCAARAALHARFAAALLLDEPGAALDAPAERDLLAALAAAAPNTTVITVAHRVPSVLGYDRVAVLEEGRIVEIGDMKNLLAQPSSRLARMLATHNQAH</sequence>
<keyword evidence="12 18" id="KW-1133">Transmembrane helix</keyword>
<dbReference type="SMART" id="SM00100">
    <property type="entry name" value="cNMP"/>
    <property type="match status" value="2"/>
</dbReference>
<dbReference type="CDD" id="cd18591">
    <property type="entry name" value="ABC_6TM_SUR1_D1_like"/>
    <property type="match status" value="1"/>
</dbReference>
<comment type="similarity">
    <text evidence="2">Belongs to the protein kinase superfamily. AGC Ser/Thr protein kinase family. cGMP subfamily.</text>
</comment>
<feature type="compositionally biased region" description="Low complexity" evidence="17">
    <location>
        <begin position="1633"/>
        <end position="1647"/>
    </location>
</feature>
<feature type="compositionally biased region" description="Basic and acidic residues" evidence="17">
    <location>
        <begin position="87"/>
        <end position="101"/>
    </location>
</feature>
<dbReference type="Pfam" id="PF00005">
    <property type="entry name" value="ABC_tran"/>
    <property type="match status" value="2"/>
</dbReference>
<dbReference type="InterPro" id="IPR000961">
    <property type="entry name" value="AGC-kinase_C"/>
</dbReference>
<feature type="domain" description="Cyclic nucleotide-binding" evidence="20">
    <location>
        <begin position="285"/>
        <end position="354"/>
    </location>
</feature>
<dbReference type="InterPro" id="IPR014710">
    <property type="entry name" value="RmlC-like_jellyroll"/>
</dbReference>
<evidence type="ECO:0000259" key="19">
    <source>
        <dbReference type="PROSITE" id="PS50011"/>
    </source>
</evidence>
<keyword evidence="7" id="KW-0808">Transferase</keyword>
<dbReference type="InterPro" id="IPR011527">
    <property type="entry name" value="ABC1_TM_dom"/>
</dbReference>
<dbReference type="Gene3D" id="2.60.120.10">
    <property type="entry name" value="Jelly Rolls"/>
    <property type="match status" value="2"/>
</dbReference>
<dbReference type="InterPro" id="IPR003439">
    <property type="entry name" value="ABC_transporter-like_ATP-bd"/>
</dbReference>
<feature type="transmembrane region" description="Helical" evidence="18">
    <location>
        <begin position="1770"/>
        <end position="1790"/>
    </location>
</feature>
<dbReference type="SMART" id="SM00220">
    <property type="entry name" value="S_TKc"/>
    <property type="match status" value="1"/>
</dbReference>
<keyword evidence="8 18" id="KW-0812">Transmembrane</keyword>
<evidence type="ECO:0000256" key="12">
    <source>
        <dbReference type="ARBA" id="ARBA00022989"/>
    </source>
</evidence>
<feature type="transmembrane region" description="Helical" evidence="18">
    <location>
        <begin position="1885"/>
        <end position="1902"/>
    </location>
</feature>
<protein>
    <recommendedName>
        <fullName evidence="3">cGMP-dependent protein kinase</fullName>
        <ecNumber evidence="3">2.7.11.12</ecNumber>
    </recommendedName>
</protein>
<dbReference type="Pfam" id="PF00027">
    <property type="entry name" value="cNMP_binding"/>
    <property type="match status" value="1"/>
</dbReference>
<dbReference type="InterPro" id="IPR017871">
    <property type="entry name" value="ABC_transporter-like_CS"/>
</dbReference>
<dbReference type="Gene3D" id="1.10.510.10">
    <property type="entry name" value="Transferase(Phosphotransferase) domain 1"/>
    <property type="match status" value="1"/>
</dbReference>
<keyword evidence="13" id="KW-0142">cGMP-binding</keyword>
<evidence type="ECO:0000256" key="5">
    <source>
        <dbReference type="ARBA" id="ARBA00022527"/>
    </source>
</evidence>
<feature type="domain" description="ABC transporter" evidence="21">
    <location>
        <begin position="1336"/>
        <end position="1561"/>
    </location>
</feature>
<dbReference type="InterPro" id="IPR008271">
    <property type="entry name" value="Ser/Thr_kinase_AS"/>
</dbReference>
<evidence type="ECO:0000256" key="13">
    <source>
        <dbReference type="ARBA" id="ARBA00022992"/>
    </source>
</evidence>
<evidence type="ECO:0000256" key="8">
    <source>
        <dbReference type="ARBA" id="ARBA00022692"/>
    </source>
</evidence>
<dbReference type="InterPro" id="IPR018490">
    <property type="entry name" value="cNMP-bd_dom_sf"/>
</dbReference>
<comment type="catalytic activity">
    <reaction evidence="16">
        <text>L-seryl-[protein] + ATP = O-phospho-L-seryl-[protein] + ADP + H(+)</text>
        <dbReference type="Rhea" id="RHEA:17989"/>
        <dbReference type="Rhea" id="RHEA-COMP:9863"/>
        <dbReference type="Rhea" id="RHEA-COMP:11604"/>
        <dbReference type="ChEBI" id="CHEBI:15378"/>
        <dbReference type="ChEBI" id="CHEBI:29999"/>
        <dbReference type="ChEBI" id="CHEBI:30616"/>
        <dbReference type="ChEBI" id="CHEBI:83421"/>
        <dbReference type="ChEBI" id="CHEBI:456216"/>
        <dbReference type="EC" id="2.7.11.12"/>
    </reaction>
</comment>
<dbReference type="InterPro" id="IPR018488">
    <property type="entry name" value="cNMP-bd_CS"/>
</dbReference>
<feature type="transmembrane region" description="Helical" evidence="18">
    <location>
        <begin position="1109"/>
        <end position="1129"/>
    </location>
</feature>
<dbReference type="InterPro" id="IPR003593">
    <property type="entry name" value="AAA+_ATPase"/>
</dbReference>
<dbReference type="SUPFAM" id="SSF90123">
    <property type="entry name" value="ABC transporter transmembrane region"/>
    <property type="match status" value="2"/>
</dbReference>
<comment type="catalytic activity">
    <reaction evidence="15">
        <text>L-threonyl-[protein] + ATP = O-phospho-L-threonyl-[protein] + ADP + H(+)</text>
        <dbReference type="Rhea" id="RHEA:46608"/>
        <dbReference type="Rhea" id="RHEA-COMP:11060"/>
        <dbReference type="Rhea" id="RHEA-COMP:11605"/>
        <dbReference type="ChEBI" id="CHEBI:15378"/>
        <dbReference type="ChEBI" id="CHEBI:30013"/>
        <dbReference type="ChEBI" id="CHEBI:30616"/>
        <dbReference type="ChEBI" id="CHEBI:61977"/>
        <dbReference type="ChEBI" id="CHEBI:456216"/>
        <dbReference type="EC" id="2.7.11.12"/>
    </reaction>
</comment>
<evidence type="ECO:0000256" key="6">
    <source>
        <dbReference type="ARBA" id="ARBA00022535"/>
    </source>
</evidence>
<keyword evidence="14 18" id="KW-0472">Membrane</keyword>
<dbReference type="PROSITE" id="PS00888">
    <property type="entry name" value="CNMP_BINDING_1"/>
    <property type="match status" value="1"/>
</dbReference>
<dbReference type="PANTHER" id="PTHR24223:SF461">
    <property type="entry name" value="ATP-BINDING CASSETTE SUB-FAMILY C MEMBER SUR"/>
    <property type="match status" value="1"/>
</dbReference>
<evidence type="ECO:0000256" key="4">
    <source>
        <dbReference type="ARBA" id="ARBA00022448"/>
    </source>
</evidence>
<keyword evidence="4" id="KW-0813">Transport</keyword>
<dbReference type="CDD" id="cd05572">
    <property type="entry name" value="STKc_cGK"/>
    <property type="match status" value="1"/>
</dbReference>
<keyword evidence="25" id="KW-1185">Reference proteome</keyword>
<evidence type="ECO:0000256" key="11">
    <source>
        <dbReference type="ARBA" id="ARBA00022840"/>
    </source>
</evidence>
<dbReference type="InterPro" id="IPR000719">
    <property type="entry name" value="Prot_kinase_dom"/>
</dbReference>
<evidence type="ECO:0000256" key="7">
    <source>
        <dbReference type="ARBA" id="ARBA00022679"/>
    </source>
</evidence>
<feature type="domain" description="AGC-kinase C-terminal" evidence="23">
    <location>
        <begin position="668"/>
        <end position="733"/>
    </location>
</feature>
<evidence type="ECO:0000259" key="21">
    <source>
        <dbReference type="PROSITE" id="PS50893"/>
    </source>
</evidence>
<dbReference type="PROSITE" id="PS00108">
    <property type="entry name" value="PROTEIN_KINASE_ST"/>
    <property type="match status" value="1"/>
</dbReference>
<evidence type="ECO:0000256" key="18">
    <source>
        <dbReference type="SAM" id="Phobius"/>
    </source>
</evidence>
<comment type="subcellular location">
    <subcellularLocation>
        <location evidence="1">Membrane</location>
    </subcellularLocation>
</comment>
<gene>
    <name evidence="24" type="ORF">IPOD504_LOCUS15922</name>
</gene>
<dbReference type="CDD" id="cd00038">
    <property type="entry name" value="CAP_ED"/>
    <property type="match status" value="2"/>
</dbReference>
<dbReference type="InterPro" id="IPR036640">
    <property type="entry name" value="ABC1_TM_sf"/>
</dbReference>
<proteinExistence type="inferred from homology"/>
<feature type="transmembrane region" description="Helical" evidence="18">
    <location>
        <begin position="782"/>
        <end position="804"/>
    </location>
</feature>
<keyword evidence="6" id="KW-0140">cGMP</keyword>
<feature type="region of interest" description="Disordered" evidence="17">
    <location>
        <begin position="1696"/>
        <end position="1716"/>
    </location>
</feature>
<organism evidence="24 25">
    <name type="scientific">Iphiclides podalirius</name>
    <name type="common">scarce swallowtail</name>
    <dbReference type="NCBI Taxonomy" id="110791"/>
    <lineage>
        <taxon>Eukaryota</taxon>
        <taxon>Metazoa</taxon>
        <taxon>Ecdysozoa</taxon>
        <taxon>Arthropoda</taxon>
        <taxon>Hexapoda</taxon>
        <taxon>Insecta</taxon>
        <taxon>Pterygota</taxon>
        <taxon>Neoptera</taxon>
        <taxon>Endopterygota</taxon>
        <taxon>Lepidoptera</taxon>
        <taxon>Glossata</taxon>
        <taxon>Ditrysia</taxon>
        <taxon>Papilionoidea</taxon>
        <taxon>Papilionidae</taxon>
        <taxon>Papilioninae</taxon>
        <taxon>Iphiclides</taxon>
    </lineage>
</organism>
<dbReference type="InterPro" id="IPR050173">
    <property type="entry name" value="ABC_transporter_C-like"/>
</dbReference>
<feature type="domain" description="Protein kinase" evidence="19">
    <location>
        <begin position="406"/>
        <end position="667"/>
    </location>
</feature>
<evidence type="ECO:0000256" key="14">
    <source>
        <dbReference type="ARBA" id="ARBA00023136"/>
    </source>
</evidence>
<dbReference type="Pfam" id="PF00664">
    <property type="entry name" value="ABC_membrane"/>
    <property type="match status" value="2"/>
</dbReference>
<evidence type="ECO:0000256" key="10">
    <source>
        <dbReference type="ARBA" id="ARBA00022777"/>
    </source>
</evidence>
<feature type="non-terminal residue" evidence="24">
    <location>
        <position position="2323"/>
    </location>
</feature>
<keyword evidence="9" id="KW-0547">Nucleotide-binding</keyword>
<accession>A0ABN8J274</accession>
<evidence type="ECO:0000256" key="16">
    <source>
        <dbReference type="ARBA" id="ARBA00047462"/>
    </source>
</evidence>
<dbReference type="InterPro" id="IPR027417">
    <property type="entry name" value="P-loop_NTPase"/>
</dbReference>
<feature type="transmembrane region" description="Helical" evidence="18">
    <location>
        <begin position="988"/>
        <end position="1007"/>
    </location>
</feature>
<feature type="domain" description="ABC transporter" evidence="21">
    <location>
        <begin position="2080"/>
        <end position="2317"/>
    </location>
</feature>
<dbReference type="Gene3D" id="3.40.50.300">
    <property type="entry name" value="P-loop containing nucleotide triphosphate hydrolases"/>
    <property type="match status" value="2"/>
</dbReference>
<dbReference type="SMART" id="SM00382">
    <property type="entry name" value="AAA"/>
    <property type="match status" value="2"/>
</dbReference>
<dbReference type="Proteomes" id="UP000837857">
    <property type="component" value="Chromosome 7"/>
</dbReference>
<feature type="transmembrane region" description="Helical" evidence="18">
    <location>
        <begin position="1190"/>
        <end position="1217"/>
    </location>
</feature>
<dbReference type="Pfam" id="PF00069">
    <property type="entry name" value="Pkinase"/>
    <property type="match status" value="1"/>
</dbReference>
<evidence type="ECO:0000256" key="15">
    <source>
        <dbReference type="ARBA" id="ARBA00047298"/>
    </source>
</evidence>
<keyword evidence="5" id="KW-0723">Serine/threonine-protein kinase</keyword>
<dbReference type="PROSITE" id="PS50042">
    <property type="entry name" value="CNMP_BINDING_3"/>
    <property type="match status" value="2"/>
</dbReference>
<evidence type="ECO:0000256" key="2">
    <source>
        <dbReference type="ARBA" id="ARBA00006352"/>
    </source>
</evidence>
<dbReference type="SUPFAM" id="SSF51206">
    <property type="entry name" value="cAMP-binding domain-like"/>
    <property type="match status" value="2"/>
</dbReference>
<feature type="region of interest" description="Disordered" evidence="17">
    <location>
        <begin position="1630"/>
        <end position="1656"/>
    </location>
</feature>
<evidence type="ECO:0000256" key="9">
    <source>
        <dbReference type="ARBA" id="ARBA00022741"/>
    </source>
</evidence>
<dbReference type="Gene3D" id="3.30.200.20">
    <property type="entry name" value="Phosphorylase Kinase, domain 1"/>
    <property type="match status" value="1"/>
</dbReference>
<dbReference type="Gene3D" id="1.20.1560.10">
    <property type="entry name" value="ABC transporter type 1, transmembrane domain"/>
    <property type="match status" value="2"/>
</dbReference>
<evidence type="ECO:0000259" key="22">
    <source>
        <dbReference type="PROSITE" id="PS50929"/>
    </source>
</evidence>
<dbReference type="PROSITE" id="PS50929">
    <property type="entry name" value="ABC_TM1F"/>
    <property type="match status" value="2"/>
</dbReference>
<evidence type="ECO:0000256" key="1">
    <source>
        <dbReference type="ARBA" id="ARBA00004370"/>
    </source>
</evidence>
<feature type="domain" description="ABC transmembrane type-1" evidence="22">
    <location>
        <begin position="942"/>
        <end position="1254"/>
    </location>
</feature>
<dbReference type="EMBL" id="OW152819">
    <property type="protein sequence ID" value="CAH2074104.1"/>
    <property type="molecule type" value="Genomic_DNA"/>
</dbReference>
<feature type="transmembrane region" description="Helical" evidence="18">
    <location>
        <begin position="1814"/>
        <end position="1839"/>
    </location>
</feature>
<evidence type="ECO:0000256" key="17">
    <source>
        <dbReference type="SAM" id="MobiDB-lite"/>
    </source>
</evidence>
<dbReference type="InterPro" id="IPR000595">
    <property type="entry name" value="cNMP-bd_dom"/>
</dbReference>
<dbReference type="PROSITE" id="PS00211">
    <property type="entry name" value="ABC_TRANSPORTER_1"/>
    <property type="match status" value="1"/>
</dbReference>
<feature type="transmembrane region" description="Helical" evidence="18">
    <location>
        <begin position="940"/>
        <end position="968"/>
    </location>
</feature>
<keyword evidence="11" id="KW-0067">ATP-binding</keyword>
<dbReference type="PANTHER" id="PTHR24223">
    <property type="entry name" value="ATP-BINDING CASSETTE SUB-FAMILY C"/>
    <property type="match status" value="1"/>
</dbReference>
<dbReference type="PROSITE" id="PS51285">
    <property type="entry name" value="AGC_KINASE_CTER"/>
    <property type="match status" value="1"/>
</dbReference>
<dbReference type="InterPro" id="IPR035014">
    <property type="entry name" value="STKc_cGK"/>
</dbReference>
<feature type="transmembrane region" description="Helical" evidence="18">
    <location>
        <begin position="1229"/>
        <end position="1253"/>
    </location>
</feature>
<reference evidence="24" key="1">
    <citation type="submission" date="2022-03" db="EMBL/GenBank/DDBJ databases">
        <authorList>
            <person name="Martin H S."/>
        </authorList>
    </citation>
    <scope>NUCLEOTIDE SEQUENCE</scope>
</reference>
<dbReference type="SUPFAM" id="SSF56112">
    <property type="entry name" value="Protein kinase-like (PK-like)"/>
    <property type="match status" value="1"/>
</dbReference>
<feature type="domain" description="Cyclic nucleotide-binding" evidence="20">
    <location>
        <begin position="167"/>
        <end position="282"/>
    </location>
</feature>
<dbReference type="InterPro" id="IPR011009">
    <property type="entry name" value="Kinase-like_dom_sf"/>
</dbReference>
<feature type="compositionally biased region" description="Low complexity" evidence="17">
    <location>
        <begin position="74"/>
        <end position="86"/>
    </location>
</feature>
<evidence type="ECO:0000259" key="20">
    <source>
        <dbReference type="PROSITE" id="PS50042"/>
    </source>
</evidence>
<evidence type="ECO:0000313" key="24">
    <source>
        <dbReference type="EMBL" id="CAH2074104.1"/>
    </source>
</evidence>
<name>A0ABN8J274_9NEOP</name>
<feature type="transmembrane region" description="Helical" evidence="18">
    <location>
        <begin position="1082"/>
        <end position="1103"/>
    </location>
</feature>
<evidence type="ECO:0000256" key="3">
    <source>
        <dbReference type="ARBA" id="ARBA00012428"/>
    </source>
</evidence>
<evidence type="ECO:0000259" key="23">
    <source>
        <dbReference type="PROSITE" id="PS51285"/>
    </source>
</evidence>